<evidence type="ECO:0000256" key="5">
    <source>
        <dbReference type="ARBA" id="ARBA00022692"/>
    </source>
</evidence>
<accession>A0A844GAR9</accession>
<keyword evidence="11" id="KW-1185">Reference proteome</keyword>
<feature type="transmembrane region" description="Helical" evidence="8">
    <location>
        <begin position="139"/>
        <end position="158"/>
    </location>
</feature>
<evidence type="ECO:0000256" key="4">
    <source>
        <dbReference type="ARBA" id="ARBA00022679"/>
    </source>
</evidence>
<comment type="subcellular location">
    <subcellularLocation>
        <location evidence="1">Cell membrane</location>
        <topology evidence="1">Multi-pass membrane protein</topology>
    </subcellularLocation>
</comment>
<keyword evidence="4 10" id="KW-0808">Transferase</keyword>
<feature type="transmembrane region" description="Helical" evidence="8">
    <location>
        <begin position="366"/>
        <end position="384"/>
    </location>
</feature>
<dbReference type="GO" id="GO:0006493">
    <property type="term" value="P:protein O-linked glycosylation"/>
    <property type="evidence" value="ECO:0007669"/>
    <property type="project" value="InterPro"/>
</dbReference>
<feature type="transmembrane region" description="Helical" evidence="8">
    <location>
        <begin position="304"/>
        <end position="322"/>
    </location>
</feature>
<gene>
    <name evidence="10" type="ORF">FYJ85_20085</name>
</gene>
<dbReference type="InterPro" id="IPR003342">
    <property type="entry name" value="ArnT-like_N"/>
</dbReference>
<evidence type="ECO:0000259" key="9">
    <source>
        <dbReference type="Pfam" id="PF02366"/>
    </source>
</evidence>
<dbReference type="GO" id="GO:0010041">
    <property type="term" value="P:response to iron(III) ion"/>
    <property type="evidence" value="ECO:0007669"/>
    <property type="project" value="TreeGrafter"/>
</dbReference>
<dbReference type="AlphaFoldDB" id="A0A844GAR9"/>
<dbReference type="GO" id="GO:0009103">
    <property type="term" value="P:lipopolysaccharide biosynthetic process"/>
    <property type="evidence" value="ECO:0007669"/>
    <property type="project" value="UniProtKB-ARBA"/>
</dbReference>
<dbReference type="InterPro" id="IPR050297">
    <property type="entry name" value="LipidA_mod_glycosyltrf_83"/>
</dbReference>
<keyword evidence="3" id="KW-0328">Glycosyltransferase</keyword>
<keyword evidence="6 8" id="KW-1133">Transmembrane helix</keyword>
<reference evidence="10 11" key="1">
    <citation type="submission" date="2019-08" db="EMBL/GenBank/DDBJ databases">
        <title>In-depth cultivation of the pig gut microbiome towards novel bacterial diversity and tailored functional studies.</title>
        <authorList>
            <person name="Wylensek D."/>
            <person name="Hitch T.C.A."/>
            <person name="Clavel T."/>
        </authorList>
    </citation>
    <scope>NUCLEOTIDE SEQUENCE [LARGE SCALE GENOMIC DNA]</scope>
    <source>
        <strain evidence="10 11">BBE-744-WT-12</strain>
    </source>
</reference>
<evidence type="ECO:0000256" key="3">
    <source>
        <dbReference type="ARBA" id="ARBA00022676"/>
    </source>
</evidence>
<feature type="transmembrane region" description="Helical" evidence="8">
    <location>
        <begin position="215"/>
        <end position="235"/>
    </location>
</feature>
<evidence type="ECO:0000256" key="7">
    <source>
        <dbReference type="ARBA" id="ARBA00023136"/>
    </source>
</evidence>
<evidence type="ECO:0000256" key="8">
    <source>
        <dbReference type="SAM" id="Phobius"/>
    </source>
</evidence>
<keyword evidence="7 8" id="KW-0472">Membrane</keyword>
<dbReference type="PANTHER" id="PTHR33908:SF3">
    <property type="entry name" value="UNDECAPRENYL PHOSPHATE-ALPHA-4-AMINO-4-DEOXY-L-ARABINOSE ARABINOSYL TRANSFERASE"/>
    <property type="match status" value="1"/>
</dbReference>
<protein>
    <submittedName>
        <fullName evidence="10">Glycosyltransferase family 39 protein</fullName>
    </submittedName>
</protein>
<evidence type="ECO:0000256" key="2">
    <source>
        <dbReference type="ARBA" id="ARBA00022475"/>
    </source>
</evidence>
<dbReference type="GO" id="GO:0000030">
    <property type="term" value="F:mannosyltransferase activity"/>
    <property type="evidence" value="ECO:0007669"/>
    <property type="project" value="InterPro"/>
</dbReference>
<feature type="transmembrane region" description="Helical" evidence="8">
    <location>
        <begin position="91"/>
        <end position="107"/>
    </location>
</feature>
<feature type="transmembrane region" description="Helical" evidence="8">
    <location>
        <begin position="413"/>
        <end position="435"/>
    </location>
</feature>
<dbReference type="RefSeq" id="WP_154420526.1">
    <property type="nucleotide sequence ID" value="NZ_VUNS01000034.1"/>
</dbReference>
<keyword evidence="5 8" id="KW-0812">Transmembrane</keyword>
<organism evidence="10 11">
    <name type="scientific">Victivallis lenta</name>
    <dbReference type="NCBI Taxonomy" id="2606640"/>
    <lineage>
        <taxon>Bacteria</taxon>
        <taxon>Pseudomonadati</taxon>
        <taxon>Lentisphaerota</taxon>
        <taxon>Lentisphaeria</taxon>
        <taxon>Victivallales</taxon>
        <taxon>Victivallaceae</taxon>
        <taxon>Victivallis</taxon>
    </lineage>
</organism>
<dbReference type="EMBL" id="VUNS01000034">
    <property type="protein sequence ID" value="MST99329.1"/>
    <property type="molecule type" value="Genomic_DNA"/>
</dbReference>
<dbReference type="GO" id="GO:0016763">
    <property type="term" value="F:pentosyltransferase activity"/>
    <property type="evidence" value="ECO:0007669"/>
    <property type="project" value="TreeGrafter"/>
</dbReference>
<comment type="caution">
    <text evidence="10">The sequence shown here is derived from an EMBL/GenBank/DDBJ whole genome shotgun (WGS) entry which is preliminary data.</text>
</comment>
<evidence type="ECO:0000313" key="10">
    <source>
        <dbReference type="EMBL" id="MST99329.1"/>
    </source>
</evidence>
<feature type="transmembrane region" description="Helical" evidence="8">
    <location>
        <begin position="170"/>
        <end position="203"/>
    </location>
</feature>
<evidence type="ECO:0000313" key="11">
    <source>
        <dbReference type="Proteomes" id="UP000435649"/>
    </source>
</evidence>
<evidence type="ECO:0000256" key="1">
    <source>
        <dbReference type="ARBA" id="ARBA00004651"/>
    </source>
</evidence>
<proteinExistence type="predicted"/>
<feature type="transmembrane region" description="Helical" evidence="8">
    <location>
        <begin position="269"/>
        <end position="292"/>
    </location>
</feature>
<evidence type="ECO:0000256" key="6">
    <source>
        <dbReference type="ARBA" id="ARBA00022989"/>
    </source>
</evidence>
<dbReference type="Pfam" id="PF02366">
    <property type="entry name" value="PMT"/>
    <property type="match status" value="1"/>
</dbReference>
<sequence length="516" mass="57230">MKSLFALSGRQAFALALLFGILITLAGLGVRELESGDETRVAGIAAEMYLEGDYLIPRLNGEPFLEYPPLYYWSAAASYACFGIDDRAAKLPSALAALGCGLIVYLFARRLRLPPWCALGCCVMLMTSAQFFGNSRKCMVDMLLAFCILLAVFAFYLWTEAGTIRRKVLFLLLFAAAAAGGVMTKGLIGLVLPVAVLGCWLVGRDCFARRFSFPSYAALGAGTLLALAAVSVWYWRLYVAGGADMLHTVLVVNNFGRFSGSQGDHSEPFYYYLIKMPSLFWPWLPLVPFAVWHAVKRVRRDGDAGMLLVLSFLFVPLLLLTAASGKRIVYLLPLYAPCALLCGVLLTELPEKVRRFLTRYGGRPAVWRTAVVLLCITAAVFIVISEGWSFCYPLLAAAFLLAAWFSPRSVRRVWLTGAAWAFFFVAIDTASAPFLNRENSLRPMFEVCRAMERSGRETVLLSAPERTRGAAYFYLRRNVREIRRDETPSADAVLITRSKSGRAEGKPFADHHWLIP</sequence>
<dbReference type="Proteomes" id="UP000435649">
    <property type="component" value="Unassembled WGS sequence"/>
</dbReference>
<dbReference type="GO" id="GO:0005886">
    <property type="term" value="C:plasma membrane"/>
    <property type="evidence" value="ECO:0007669"/>
    <property type="project" value="UniProtKB-SubCell"/>
</dbReference>
<feature type="transmembrane region" description="Helical" evidence="8">
    <location>
        <begin position="12"/>
        <end position="30"/>
    </location>
</feature>
<feature type="domain" description="ArnT-like N-terminal" evidence="9">
    <location>
        <begin position="62"/>
        <end position="218"/>
    </location>
</feature>
<feature type="transmembrane region" description="Helical" evidence="8">
    <location>
        <begin position="390"/>
        <end position="406"/>
    </location>
</feature>
<dbReference type="PANTHER" id="PTHR33908">
    <property type="entry name" value="MANNOSYLTRANSFERASE YKCB-RELATED"/>
    <property type="match status" value="1"/>
</dbReference>
<keyword evidence="2" id="KW-1003">Cell membrane</keyword>
<feature type="transmembrane region" description="Helical" evidence="8">
    <location>
        <begin position="328"/>
        <end position="346"/>
    </location>
</feature>
<name>A0A844GAR9_9BACT</name>